<name>A0ABX5KBM7_9BURK</name>
<gene>
    <name evidence="9" type="ORF">C7402_12269</name>
</gene>
<evidence type="ECO:0000256" key="4">
    <source>
        <dbReference type="ARBA" id="ARBA00022964"/>
    </source>
</evidence>
<protein>
    <submittedName>
        <fullName evidence="9">PKHD-type hydroxylase</fullName>
    </submittedName>
</protein>
<keyword evidence="10" id="KW-1185">Reference proteome</keyword>
<keyword evidence="6 7" id="KW-0408">Iron</keyword>
<organism evidence="9 10">
    <name type="scientific">Paraburkholderia unamae</name>
    <dbReference type="NCBI Taxonomy" id="219649"/>
    <lineage>
        <taxon>Bacteria</taxon>
        <taxon>Pseudomonadati</taxon>
        <taxon>Pseudomonadota</taxon>
        <taxon>Betaproteobacteria</taxon>
        <taxon>Burkholderiales</taxon>
        <taxon>Burkholderiaceae</taxon>
        <taxon>Paraburkholderia</taxon>
    </lineage>
</organism>
<dbReference type="Pfam" id="PF18331">
    <property type="entry name" value="PKHD_C"/>
    <property type="match status" value="1"/>
</dbReference>
<dbReference type="Proteomes" id="UP000245712">
    <property type="component" value="Unassembled WGS sequence"/>
</dbReference>
<feature type="domain" description="Fe2OG dioxygenase" evidence="8">
    <location>
        <begin position="78"/>
        <end position="179"/>
    </location>
</feature>
<sequence length="236" mass="26163">MFIQIPDVLTPAEVKHCRQVLEASQWVDGRLTAGDLAAKSKSNLQIPAESAEARELGELILNALGRNATYHSAALPFRVLPPRFNRYDVGMTFGTHVDNAIQTVPGTGGMRMRADVSSTIFLSDPDEYEGGELVIDDAQGSRAIKLPAGHMIVYHASTLHRVTPVTRGSRWASFFWAQSLVKDETSRAMLYELDCAIIALRSDLGLTRGNESADEHPAVLRLVNHYHNLLRRWSEL</sequence>
<evidence type="ECO:0000256" key="2">
    <source>
        <dbReference type="ARBA" id="ARBA00022723"/>
    </source>
</evidence>
<dbReference type="PANTHER" id="PTHR41536:SF1">
    <property type="entry name" value="PKHD-TYPE HYDROXYLASE YBIX"/>
    <property type="match status" value="1"/>
</dbReference>
<dbReference type="InterPro" id="IPR041097">
    <property type="entry name" value="PKHD_C"/>
</dbReference>
<dbReference type="InterPro" id="IPR023550">
    <property type="entry name" value="PKHD_hydroxylase"/>
</dbReference>
<dbReference type="Gene3D" id="4.10.860.20">
    <property type="entry name" value="Rabenosyn, Rab binding domain"/>
    <property type="match status" value="1"/>
</dbReference>
<reference evidence="9 10" key="1">
    <citation type="submission" date="2018-05" db="EMBL/GenBank/DDBJ databases">
        <title>Genomic Encyclopedia of Type Strains, Phase IV (KMG-V): Genome sequencing to study the core and pangenomes of soil and plant-associated prokaryotes.</title>
        <authorList>
            <person name="Whitman W."/>
        </authorList>
    </citation>
    <scope>NUCLEOTIDE SEQUENCE [LARGE SCALE GENOMIC DNA]</scope>
    <source>
        <strain evidence="9 10">SCZa-39</strain>
    </source>
</reference>
<keyword evidence="4 7" id="KW-0223">Dioxygenase</keyword>
<evidence type="ECO:0000256" key="3">
    <source>
        <dbReference type="ARBA" id="ARBA00022896"/>
    </source>
</evidence>
<dbReference type="InterPro" id="IPR005123">
    <property type="entry name" value="Oxoglu/Fe-dep_dioxygenase_dom"/>
</dbReference>
<dbReference type="NCBIfam" id="NF003974">
    <property type="entry name" value="PRK05467.1-3"/>
    <property type="match status" value="1"/>
</dbReference>
<dbReference type="Pfam" id="PF13640">
    <property type="entry name" value="2OG-FeII_Oxy_3"/>
    <property type="match status" value="1"/>
</dbReference>
<accession>A0ABX5KBM7</accession>
<dbReference type="NCBIfam" id="NF003975">
    <property type="entry name" value="PRK05467.1-4"/>
    <property type="match status" value="1"/>
</dbReference>
<evidence type="ECO:0000256" key="6">
    <source>
        <dbReference type="ARBA" id="ARBA00023004"/>
    </source>
</evidence>
<feature type="binding site" evidence="7">
    <location>
        <position position="96"/>
    </location>
    <ligand>
        <name>Fe cation</name>
        <dbReference type="ChEBI" id="CHEBI:24875"/>
    </ligand>
</feature>
<evidence type="ECO:0000259" key="8">
    <source>
        <dbReference type="PROSITE" id="PS51471"/>
    </source>
</evidence>
<feature type="binding site" evidence="7">
    <location>
        <position position="160"/>
    </location>
    <ligand>
        <name>Fe cation</name>
        <dbReference type="ChEBI" id="CHEBI:24875"/>
    </ligand>
</feature>
<feature type="binding site" evidence="7">
    <location>
        <position position="170"/>
    </location>
    <ligand>
        <name>2-oxoglutarate</name>
        <dbReference type="ChEBI" id="CHEBI:16810"/>
    </ligand>
</feature>
<dbReference type="PROSITE" id="PS51471">
    <property type="entry name" value="FE2OG_OXY"/>
    <property type="match status" value="1"/>
</dbReference>
<dbReference type="InterPro" id="IPR044862">
    <property type="entry name" value="Pro_4_hyd_alph_FE2OG_OXY"/>
</dbReference>
<comment type="caution">
    <text evidence="9">The sequence shown here is derived from an EMBL/GenBank/DDBJ whole genome shotgun (WGS) entry which is preliminary data.</text>
</comment>
<keyword evidence="3 7" id="KW-0847">Vitamin C</keyword>
<evidence type="ECO:0000313" key="9">
    <source>
        <dbReference type="EMBL" id="PVX73179.1"/>
    </source>
</evidence>
<evidence type="ECO:0000313" key="10">
    <source>
        <dbReference type="Proteomes" id="UP000245712"/>
    </source>
</evidence>
<comment type="cofactor">
    <cofactor evidence="7">
        <name>Fe(2+)</name>
        <dbReference type="ChEBI" id="CHEBI:29033"/>
    </cofactor>
    <text evidence="7">Binds 1 Fe(2+) ion per subunit.</text>
</comment>
<dbReference type="SMART" id="SM00702">
    <property type="entry name" value="P4Hc"/>
    <property type="match status" value="1"/>
</dbReference>
<evidence type="ECO:0000256" key="1">
    <source>
        <dbReference type="ARBA" id="ARBA00001961"/>
    </source>
</evidence>
<dbReference type="EMBL" id="QEOB01000022">
    <property type="protein sequence ID" value="PVX73179.1"/>
    <property type="molecule type" value="Genomic_DNA"/>
</dbReference>
<comment type="cofactor">
    <cofactor evidence="1 7">
        <name>L-ascorbate</name>
        <dbReference type="ChEBI" id="CHEBI:38290"/>
    </cofactor>
</comment>
<dbReference type="InterPro" id="IPR006620">
    <property type="entry name" value="Pro_4_hyd_alph"/>
</dbReference>
<dbReference type="Gene3D" id="2.60.120.620">
    <property type="entry name" value="q2cbj1_9rhob like domain"/>
    <property type="match status" value="1"/>
</dbReference>
<evidence type="ECO:0000256" key="7">
    <source>
        <dbReference type="HAMAP-Rule" id="MF_00657"/>
    </source>
</evidence>
<dbReference type="HAMAP" id="MF_00657">
    <property type="entry name" value="Hydroxyl_YbiX"/>
    <property type="match status" value="1"/>
</dbReference>
<dbReference type="RefSeq" id="WP_116613878.1">
    <property type="nucleotide sequence ID" value="NZ_CAJZAT010000178.1"/>
</dbReference>
<keyword evidence="5 7" id="KW-0560">Oxidoreductase</keyword>
<dbReference type="SUPFAM" id="SSF51197">
    <property type="entry name" value="Clavaminate synthase-like"/>
    <property type="match status" value="1"/>
</dbReference>
<evidence type="ECO:0000256" key="5">
    <source>
        <dbReference type="ARBA" id="ARBA00023002"/>
    </source>
</evidence>
<proteinExistence type="inferred from homology"/>
<feature type="binding site" evidence="7">
    <location>
        <position position="98"/>
    </location>
    <ligand>
        <name>Fe cation</name>
        <dbReference type="ChEBI" id="CHEBI:24875"/>
    </ligand>
</feature>
<keyword evidence="2 7" id="KW-0479">Metal-binding</keyword>
<dbReference type="PANTHER" id="PTHR41536">
    <property type="entry name" value="PKHD-TYPE HYDROXYLASE YBIX"/>
    <property type="match status" value="1"/>
</dbReference>